<dbReference type="AlphaFoldDB" id="A0A183D2S7"/>
<proteinExistence type="predicted"/>
<dbReference type="WBParaSite" id="GPUH_0000302301-mRNA-1">
    <property type="protein sequence ID" value="GPUH_0000302301-mRNA-1"/>
    <property type="gene ID" value="GPUH_0000302301"/>
</dbReference>
<dbReference type="PANTHER" id="PTHR12546">
    <property type="entry name" value="FER-1-LIKE"/>
    <property type="match status" value="1"/>
</dbReference>
<evidence type="ECO:0000256" key="1">
    <source>
        <dbReference type="ARBA" id="ARBA00004370"/>
    </source>
</evidence>
<dbReference type="PANTHER" id="PTHR12546:SF33">
    <property type="entry name" value="SPERM VESICLE FUSION PROTEIN FER-1"/>
    <property type="match status" value="1"/>
</dbReference>
<dbReference type="OrthoDB" id="270970at2759"/>
<dbReference type="EMBL" id="UYRT01004872">
    <property type="protein sequence ID" value="VDK37435.1"/>
    <property type="molecule type" value="Genomic_DNA"/>
</dbReference>
<dbReference type="GO" id="GO:0007009">
    <property type="term" value="P:plasma membrane organization"/>
    <property type="evidence" value="ECO:0007669"/>
    <property type="project" value="TreeGrafter"/>
</dbReference>
<dbReference type="GO" id="GO:0016020">
    <property type="term" value="C:membrane"/>
    <property type="evidence" value="ECO:0007669"/>
    <property type="project" value="UniProtKB-SubCell"/>
</dbReference>
<keyword evidence="5" id="KW-0472">Membrane</keyword>
<keyword evidence="3" id="KW-0677">Repeat</keyword>
<evidence type="ECO:0000256" key="4">
    <source>
        <dbReference type="ARBA" id="ARBA00022989"/>
    </source>
</evidence>
<keyword evidence="7" id="KW-1185">Reference proteome</keyword>
<dbReference type="InterPro" id="IPR037721">
    <property type="entry name" value="Ferlin"/>
</dbReference>
<gene>
    <name evidence="6" type="ORF">GPUH_LOCUS3018</name>
</gene>
<name>A0A183D2S7_9BILA</name>
<evidence type="ECO:0000313" key="8">
    <source>
        <dbReference type="WBParaSite" id="GPUH_0000302301-mRNA-1"/>
    </source>
</evidence>
<keyword evidence="2" id="KW-0812">Transmembrane</keyword>
<evidence type="ECO:0000256" key="3">
    <source>
        <dbReference type="ARBA" id="ARBA00022737"/>
    </source>
</evidence>
<reference evidence="6 7" key="2">
    <citation type="submission" date="2018-11" db="EMBL/GenBank/DDBJ databases">
        <authorList>
            <consortium name="Pathogen Informatics"/>
        </authorList>
    </citation>
    <scope>NUCLEOTIDE SEQUENCE [LARGE SCALE GENOMIC DNA]</scope>
</reference>
<evidence type="ECO:0000313" key="6">
    <source>
        <dbReference type="EMBL" id="VDK37435.1"/>
    </source>
</evidence>
<evidence type="ECO:0000256" key="2">
    <source>
        <dbReference type="ARBA" id="ARBA00022692"/>
    </source>
</evidence>
<protein>
    <submittedName>
        <fullName evidence="8">Rx_N domain-containing protein</fullName>
    </submittedName>
</protein>
<evidence type="ECO:0000256" key="5">
    <source>
        <dbReference type="ARBA" id="ARBA00023136"/>
    </source>
</evidence>
<dbReference type="Proteomes" id="UP000271098">
    <property type="component" value="Unassembled WGS sequence"/>
</dbReference>
<reference evidence="8" key="1">
    <citation type="submission" date="2016-06" db="UniProtKB">
        <authorList>
            <consortium name="WormBaseParasite"/>
        </authorList>
    </citation>
    <scope>IDENTIFICATION</scope>
</reference>
<sequence length="267" mass="29942">MPSKEEICSYVARALVEVTCLEEDCGHVYRDPILPDTVLSLGPQLRTSEHVLLSTSKNVHFSLSIGEYGNRAYGKVPKCTARTLSVMPAFAEKKYYTMPWGNHKPVCEIPCAWEDVSFRMGHSNILQKIAKMLLYYSGLAKLKSNSKATASSFIVDAIEQACDDFAKLSDCIERDWESSLSSSLDRQRRRIIISTIVKMIEDFAALKFDKSDMFQVNEAALDQLQRTAERLLAISNEPEMSIPDAVLSMCDGEELLAFARIPVNEVN</sequence>
<accession>A0A183D2S7</accession>
<organism evidence="8">
    <name type="scientific">Gongylonema pulchrum</name>
    <dbReference type="NCBI Taxonomy" id="637853"/>
    <lineage>
        <taxon>Eukaryota</taxon>
        <taxon>Metazoa</taxon>
        <taxon>Ecdysozoa</taxon>
        <taxon>Nematoda</taxon>
        <taxon>Chromadorea</taxon>
        <taxon>Rhabditida</taxon>
        <taxon>Spirurina</taxon>
        <taxon>Spiruromorpha</taxon>
        <taxon>Spiruroidea</taxon>
        <taxon>Gongylonematidae</taxon>
        <taxon>Gongylonema</taxon>
    </lineage>
</organism>
<keyword evidence="4" id="KW-1133">Transmembrane helix</keyword>
<evidence type="ECO:0000313" key="7">
    <source>
        <dbReference type="Proteomes" id="UP000271098"/>
    </source>
</evidence>
<dbReference type="GO" id="GO:0061025">
    <property type="term" value="P:membrane fusion"/>
    <property type="evidence" value="ECO:0007669"/>
    <property type="project" value="TreeGrafter"/>
</dbReference>
<comment type="subcellular location">
    <subcellularLocation>
        <location evidence="1">Membrane</location>
    </subcellularLocation>
</comment>